<evidence type="ECO:0000313" key="5">
    <source>
        <dbReference type="Proteomes" id="UP000675880"/>
    </source>
</evidence>
<dbReference type="PANTHER" id="PTHR43464:SF19">
    <property type="entry name" value="UBIQUINONE BIOSYNTHESIS O-METHYLTRANSFERASE, MITOCHONDRIAL"/>
    <property type="match status" value="1"/>
</dbReference>
<gene>
    <name evidence="4" type="ORF">NSPZN2_80097</name>
</gene>
<dbReference type="CDD" id="cd02440">
    <property type="entry name" value="AdoMet_MTases"/>
    <property type="match status" value="1"/>
</dbReference>
<protein>
    <submittedName>
        <fullName evidence="4">2-polyprenyl-6-hydroxyphenol methylase</fullName>
        <ecNumber evidence="4">2.1.1.222</ecNumber>
        <ecNumber evidence="4">2.1.1.64</ecNumber>
    </submittedName>
</protein>
<dbReference type="EMBL" id="CAJNBJ010000021">
    <property type="protein sequence ID" value="CAE6801742.1"/>
    <property type="molecule type" value="Genomic_DNA"/>
</dbReference>
<evidence type="ECO:0000313" key="4">
    <source>
        <dbReference type="EMBL" id="CAE6801742.1"/>
    </source>
</evidence>
<dbReference type="Pfam" id="PF13489">
    <property type="entry name" value="Methyltransf_23"/>
    <property type="match status" value="1"/>
</dbReference>
<proteinExistence type="predicted"/>
<sequence length="279" mass="31350">MTDSRLVRFPETSYGIVKRWQTIEAWTETVARRRRKSSLTVLDYGCGTGDHVTYPLACLGHHVLGVDVHEESIRQASVRYQSPTLSFRLADIEALVNDGARFDLVVCSEVLEHLYHPRKFLDMLTRVLEPGGGVIITTPNGYGSFEWLSSLHGLLARAGIHGLLRRVAHACSPSRKAATTPEAEAETVVPTTGFLNMDSTHVQFFRIGELERIFFDGGFRIIERRARTLLCGPYVDVLFRLAPWEPALCRANNRLADLLPFSWAADWMFLLEHRGAGAQ</sequence>
<accession>A0ABN7MKK8</accession>
<keyword evidence="1 4" id="KW-0489">Methyltransferase</keyword>
<evidence type="ECO:0000256" key="1">
    <source>
        <dbReference type="ARBA" id="ARBA00022603"/>
    </source>
</evidence>
<keyword evidence="2 4" id="KW-0808">Transferase</keyword>
<dbReference type="Gene3D" id="3.40.50.150">
    <property type="entry name" value="Vaccinia Virus protein VP39"/>
    <property type="match status" value="1"/>
</dbReference>
<name>A0ABN7MKK8_9BACT</name>
<comment type="caution">
    <text evidence="4">The sequence shown here is derived from an EMBL/GenBank/DDBJ whole genome shotgun (WGS) entry which is preliminary data.</text>
</comment>
<dbReference type="InterPro" id="IPR029063">
    <property type="entry name" value="SAM-dependent_MTases_sf"/>
</dbReference>
<dbReference type="GO" id="GO:0061542">
    <property type="term" value="F:3-demethylubiquinol 3-O-methyltransferase activity"/>
    <property type="evidence" value="ECO:0007669"/>
    <property type="project" value="UniProtKB-EC"/>
</dbReference>
<dbReference type="RefSeq" id="WP_213044258.1">
    <property type="nucleotide sequence ID" value="NZ_CAJNBJ010000021.1"/>
</dbReference>
<dbReference type="EC" id="2.1.1.64" evidence="4"/>
<dbReference type="EC" id="2.1.1.222" evidence="4"/>
<keyword evidence="3" id="KW-0949">S-adenosyl-L-methionine</keyword>
<dbReference type="GO" id="GO:0102208">
    <property type="term" value="F:2-polyprenyl-6-hydroxyphenol methylase activity"/>
    <property type="evidence" value="ECO:0007669"/>
    <property type="project" value="UniProtKB-EC"/>
</dbReference>
<dbReference type="Proteomes" id="UP000675880">
    <property type="component" value="Unassembled WGS sequence"/>
</dbReference>
<dbReference type="SUPFAM" id="SSF53335">
    <property type="entry name" value="S-adenosyl-L-methionine-dependent methyltransferases"/>
    <property type="match status" value="1"/>
</dbReference>
<dbReference type="GO" id="GO:0032259">
    <property type="term" value="P:methylation"/>
    <property type="evidence" value="ECO:0007669"/>
    <property type="project" value="UniProtKB-KW"/>
</dbReference>
<organism evidence="4 5">
    <name type="scientific">Nitrospira defluvii</name>
    <dbReference type="NCBI Taxonomy" id="330214"/>
    <lineage>
        <taxon>Bacteria</taxon>
        <taxon>Pseudomonadati</taxon>
        <taxon>Nitrospirota</taxon>
        <taxon>Nitrospiria</taxon>
        <taxon>Nitrospirales</taxon>
        <taxon>Nitrospiraceae</taxon>
        <taxon>Nitrospira</taxon>
    </lineage>
</organism>
<dbReference type="PANTHER" id="PTHR43464">
    <property type="entry name" value="METHYLTRANSFERASE"/>
    <property type="match status" value="1"/>
</dbReference>
<reference evidence="4 5" key="1">
    <citation type="submission" date="2021-02" db="EMBL/GenBank/DDBJ databases">
        <authorList>
            <person name="Han P."/>
        </authorList>
    </citation>
    <scope>NUCLEOTIDE SEQUENCE [LARGE SCALE GENOMIC DNA]</scope>
    <source>
        <strain evidence="4">Candidatus Nitrospira sp. ZN2</strain>
    </source>
</reference>
<evidence type="ECO:0000256" key="3">
    <source>
        <dbReference type="ARBA" id="ARBA00022691"/>
    </source>
</evidence>
<evidence type="ECO:0000256" key="2">
    <source>
        <dbReference type="ARBA" id="ARBA00022679"/>
    </source>
</evidence>
<keyword evidence="5" id="KW-1185">Reference proteome</keyword>